<comment type="subcellular location">
    <subcellularLocation>
        <location evidence="2">Cytoplasm</location>
    </subcellularLocation>
    <subcellularLocation>
        <location evidence="1">Peroxisome</location>
    </subcellularLocation>
</comment>
<feature type="region of interest" description="Disordered" evidence="9">
    <location>
        <begin position="312"/>
        <end position="336"/>
    </location>
</feature>
<evidence type="ECO:0000256" key="9">
    <source>
        <dbReference type="SAM" id="MobiDB-lite"/>
    </source>
</evidence>
<feature type="region of interest" description="Disordered" evidence="9">
    <location>
        <begin position="29"/>
        <end position="58"/>
    </location>
</feature>
<dbReference type="InterPro" id="IPR019734">
    <property type="entry name" value="TPR_rpt"/>
</dbReference>
<sequence>MSAFKDLVGSGADCSGGNSLNQFTKQLQQDRSLQQDRFGPLADREGSSGALLRSGRPILENDDIEEFLQAGGPGPSSRQQQRGMFDMRPMTRELDTMLPPMMGDQTWGNEFSRFEDAPQNHHRQISGPSQSWISEFAEAGPESLKELQGSPQNWANEFQAHQRVNEQQIIGHPNMELEDAFKRAQDQASWAAEFAKSSDPAAWASEFSNAEAESWINEFKEQEGLSVFGKDSQEALSQTAGMLLEAVAGSTNPKFQSSKFLGFMQQLRDQEVAIEGNKLVEQIGPAEAASSWAKEFGAGPVNKTSWEEDFNAQNSEAPREANGNSWSEEFSGQTRGDQNWAQEFQNGAQMPDRDWNQQFQQQQQQQQQQQARNMEWNQEFARNGMQQSSQAASEAAMETSDDMDDLYKSAWDYENTDFSEFSAGRALGARYEQYEFTSNNPYLAHSRPPAGVRNLTEAILVLEAQVQHEPDNAKAWYELGIRQQENENDVGAIAALRHAVRQDPGLVDSWIALAVSLTNESAREDAYDALEAWIMNSGKYASLAAEPTSASSDRHQHITNMYIAAARMATESDMDADVQVGLGVLFNISEEYNKAIDCFEAALSMRPQDYMLWNKLGATLANARYSDRAMEAYFQALEINPSYVRARYNLSISCIQMQQYREAAEHLLGALSVQMSNINAVLEESKGKGPVEESDLASMHNVQSGTVWETLKMVADGHLRRHDLAEACEKRDLDAFRGEFDF</sequence>
<feature type="compositionally biased region" description="Low complexity" evidence="9">
    <location>
        <begin position="385"/>
        <end position="398"/>
    </location>
</feature>
<evidence type="ECO:0000256" key="7">
    <source>
        <dbReference type="ARBA" id="ARBA00023140"/>
    </source>
</evidence>
<evidence type="ECO:0008006" key="12">
    <source>
        <dbReference type="Google" id="ProtNLM"/>
    </source>
</evidence>
<dbReference type="GO" id="GO:0016560">
    <property type="term" value="P:protein import into peroxisome matrix, docking"/>
    <property type="evidence" value="ECO:0007669"/>
    <property type="project" value="TreeGrafter"/>
</dbReference>
<keyword evidence="11" id="KW-1185">Reference proteome</keyword>
<evidence type="ECO:0000313" key="11">
    <source>
        <dbReference type="Proteomes" id="UP001212152"/>
    </source>
</evidence>
<organism evidence="10 11">
    <name type="scientific">Geranomyces variabilis</name>
    <dbReference type="NCBI Taxonomy" id="109894"/>
    <lineage>
        <taxon>Eukaryota</taxon>
        <taxon>Fungi</taxon>
        <taxon>Fungi incertae sedis</taxon>
        <taxon>Chytridiomycota</taxon>
        <taxon>Chytridiomycota incertae sedis</taxon>
        <taxon>Chytridiomycetes</taxon>
        <taxon>Spizellomycetales</taxon>
        <taxon>Powellomycetaceae</taxon>
        <taxon>Geranomyces</taxon>
    </lineage>
</organism>
<feature type="region of interest" description="Disordered" evidence="9">
    <location>
        <begin position="381"/>
        <end position="400"/>
    </location>
</feature>
<dbReference type="PANTHER" id="PTHR10130">
    <property type="entry name" value="PEROXISOMAL TARGETING SIGNAL 1 RECEPTOR PEX5"/>
    <property type="match status" value="1"/>
</dbReference>
<keyword evidence="4" id="KW-0963">Cytoplasm</keyword>
<dbReference type="PANTHER" id="PTHR10130:SF0">
    <property type="entry name" value="GH08708P"/>
    <property type="match status" value="1"/>
</dbReference>
<keyword evidence="5" id="KW-0677">Repeat</keyword>
<feature type="repeat" description="TPR" evidence="8">
    <location>
        <begin position="576"/>
        <end position="609"/>
    </location>
</feature>
<dbReference type="AlphaFoldDB" id="A0AAD5TIG1"/>
<gene>
    <name evidence="10" type="ORF">HDU87_006076</name>
</gene>
<comment type="caution">
    <text evidence="10">The sequence shown here is derived from an EMBL/GenBank/DDBJ whole genome shotgun (WGS) entry which is preliminary data.</text>
</comment>
<dbReference type="SMART" id="SM00028">
    <property type="entry name" value="TPR"/>
    <property type="match status" value="4"/>
</dbReference>
<evidence type="ECO:0000256" key="3">
    <source>
        <dbReference type="ARBA" id="ARBA00005348"/>
    </source>
</evidence>
<keyword evidence="6 8" id="KW-0802">TPR repeat</keyword>
<evidence type="ECO:0000256" key="6">
    <source>
        <dbReference type="ARBA" id="ARBA00022803"/>
    </source>
</evidence>
<dbReference type="Gene3D" id="1.25.40.10">
    <property type="entry name" value="Tetratricopeptide repeat domain"/>
    <property type="match status" value="1"/>
</dbReference>
<dbReference type="Pfam" id="PF13181">
    <property type="entry name" value="TPR_8"/>
    <property type="match status" value="1"/>
</dbReference>
<accession>A0AAD5TIG1</accession>
<dbReference type="InterPro" id="IPR011990">
    <property type="entry name" value="TPR-like_helical_dom_sf"/>
</dbReference>
<feature type="region of interest" description="Disordered" evidence="9">
    <location>
        <begin position="354"/>
        <end position="374"/>
    </location>
</feature>
<dbReference type="EMBL" id="JADGJQ010000050">
    <property type="protein sequence ID" value="KAJ3175579.1"/>
    <property type="molecule type" value="Genomic_DNA"/>
</dbReference>
<dbReference type="SUPFAM" id="SSF48452">
    <property type="entry name" value="TPR-like"/>
    <property type="match status" value="1"/>
</dbReference>
<dbReference type="GO" id="GO:0005052">
    <property type="term" value="F:peroxisome matrix targeting signal-1 binding"/>
    <property type="evidence" value="ECO:0007669"/>
    <property type="project" value="TreeGrafter"/>
</dbReference>
<evidence type="ECO:0000256" key="1">
    <source>
        <dbReference type="ARBA" id="ARBA00004275"/>
    </source>
</evidence>
<reference evidence="10" key="1">
    <citation type="submission" date="2020-05" db="EMBL/GenBank/DDBJ databases">
        <title>Phylogenomic resolution of chytrid fungi.</title>
        <authorList>
            <person name="Stajich J.E."/>
            <person name="Amses K."/>
            <person name="Simmons R."/>
            <person name="Seto K."/>
            <person name="Myers J."/>
            <person name="Bonds A."/>
            <person name="Quandt C.A."/>
            <person name="Barry K."/>
            <person name="Liu P."/>
            <person name="Grigoriev I."/>
            <person name="Longcore J.E."/>
            <person name="James T.Y."/>
        </authorList>
    </citation>
    <scope>NUCLEOTIDE SEQUENCE</scope>
    <source>
        <strain evidence="10">JEL0379</strain>
    </source>
</reference>
<evidence type="ECO:0000256" key="2">
    <source>
        <dbReference type="ARBA" id="ARBA00004496"/>
    </source>
</evidence>
<comment type="similarity">
    <text evidence="3">Belongs to the peroxisomal targeting signal receptor family.</text>
</comment>
<feature type="compositionally biased region" description="Low complexity" evidence="9">
    <location>
        <begin position="357"/>
        <end position="370"/>
    </location>
</feature>
<dbReference type="GO" id="GO:0005829">
    <property type="term" value="C:cytosol"/>
    <property type="evidence" value="ECO:0007669"/>
    <property type="project" value="TreeGrafter"/>
</dbReference>
<proteinExistence type="inferred from homology"/>
<evidence type="ECO:0000256" key="5">
    <source>
        <dbReference type="ARBA" id="ARBA00022737"/>
    </source>
</evidence>
<evidence type="ECO:0000256" key="8">
    <source>
        <dbReference type="PROSITE-ProRule" id="PRU00339"/>
    </source>
</evidence>
<keyword evidence="7" id="KW-0576">Peroxisome</keyword>
<name>A0AAD5TIG1_9FUNG</name>
<protein>
    <recommendedName>
        <fullName evidence="12">Peroxisomal targeting signal receptor</fullName>
    </recommendedName>
</protein>
<dbReference type="PROSITE" id="PS50005">
    <property type="entry name" value="TPR"/>
    <property type="match status" value="2"/>
</dbReference>
<dbReference type="Proteomes" id="UP001212152">
    <property type="component" value="Unassembled WGS sequence"/>
</dbReference>
<evidence type="ECO:0000256" key="4">
    <source>
        <dbReference type="ARBA" id="ARBA00022490"/>
    </source>
</evidence>
<evidence type="ECO:0000313" key="10">
    <source>
        <dbReference type="EMBL" id="KAJ3175579.1"/>
    </source>
</evidence>
<feature type="repeat" description="TPR" evidence="8">
    <location>
        <begin position="610"/>
        <end position="643"/>
    </location>
</feature>
<dbReference type="InterPro" id="IPR024111">
    <property type="entry name" value="PEX5/PEX5L"/>
</dbReference>
<dbReference type="GO" id="GO:0005778">
    <property type="term" value="C:peroxisomal membrane"/>
    <property type="evidence" value="ECO:0007669"/>
    <property type="project" value="TreeGrafter"/>
</dbReference>